<evidence type="ECO:0000256" key="7">
    <source>
        <dbReference type="SAM" id="SignalP"/>
    </source>
</evidence>
<evidence type="ECO:0000259" key="8">
    <source>
        <dbReference type="PROSITE" id="PS50975"/>
    </source>
</evidence>
<dbReference type="OMA" id="FYFIGEG"/>
<keyword evidence="7" id="KW-0732">Signal</keyword>
<dbReference type="InterPro" id="IPR011761">
    <property type="entry name" value="ATP-grasp"/>
</dbReference>
<evidence type="ECO:0000313" key="9">
    <source>
        <dbReference type="EMBL" id="EFA76130.1"/>
    </source>
</evidence>
<dbReference type="InParanoid" id="D3BRU8"/>
<evidence type="ECO:0000256" key="2">
    <source>
        <dbReference type="ARBA" id="ARBA00022490"/>
    </source>
</evidence>
<evidence type="ECO:0000256" key="6">
    <source>
        <dbReference type="PROSITE-ProRule" id="PRU00409"/>
    </source>
</evidence>
<evidence type="ECO:0000256" key="3">
    <source>
        <dbReference type="ARBA" id="ARBA00022598"/>
    </source>
</evidence>
<dbReference type="Pfam" id="PF03133">
    <property type="entry name" value="TTL"/>
    <property type="match status" value="1"/>
</dbReference>
<dbReference type="InterPro" id="IPR051437">
    <property type="entry name" value="TTLL_monoglycylase"/>
</dbReference>
<comment type="caution">
    <text evidence="9">The sequence shown here is derived from an EMBL/GenBank/DDBJ whole genome shotgun (WGS) entry which is preliminary data.</text>
</comment>
<feature type="domain" description="ATP-grasp" evidence="8">
    <location>
        <begin position="203"/>
        <end position="443"/>
    </location>
</feature>
<keyword evidence="4 6" id="KW-0547">Nucleotide-binding</keyword>
<keyword evidence="2" id="KW-0963">Cytoplasm</keyword>
<feature type="chain" id="PRO_5003041527" description="ATP-grasp domain-containing protein" evidence="7">
    <location>
        <begin position="26"/>
        <end position="509"/>
    </location>
</feature>
<dbReference type="PROSITE" id="PS51221">
    <property type="entry name" value="TTL"/>
    <property type="match status" value="1"/>
</dbReference>
<feature type="signal peptide" evidence="7">
    <location>
        <begin position="1"/>
        <end position="25"/>
    </location>
</feature>
<dbReference type="Proteomes" id="UP000001396">
    <property type="component" value="Unassembled WGS sequence"/>
</dbReference>
<dbReference type="GO" id="GO:0005737">
    <property type="term" value="C:cytoplasm"/>
    <property type="evidence" value="ECO:0007669"/>
    <property type="project" value="UniProtKB-SubCell"/>
</dbReference>
<dbReference type="EMBL" id="ADBJ01000050">
    <property type="protein sequence ID" value="EFA76130.1"/>
    <property type="molecule type" value="Genomic_DNA"/>
</dbReference>
<dbReference type="GeneID" id="31366179"/>
<dbReference type="Gene3D" id="3.30.470.20">
    <property type="entry name" value="ATP-grasp fold, B domain"/>
    <property type="match status" value="1"/>
</dbReference>
<dbReference type="GO" id="GO:0046872">
    <property type="term" value="F:metal ion binding"/>
    <property type="evidence" value="ECO:0007669"/>
    <property type="project" value="InterPro"/>
</dbReference>
<dbReference type="InterPro" id="IPR004344">
    <property type="entry name" value="TTL/TTLL_fam"/>
</dbReference>
<protein>
    <recommendedName>
        <fullName evidence="8">ATP-grasp domain-containing protein</fullName>
    </recommendedName>
</protein>
<dbReference type="FunCoup" id="D3BRU8">
    <property type="interactions" value="2"/>
</dbReference>
<keyword evidence="5 6" id="KW-0067">ATP-binding</keyword>
<dbReference type="PROSITE" id="PS50975">
    <property type="entry name" value="ATP_GRASP"/>
    <property type="match status" value="1"/>
</dbReference>
<name>D3BRU8_HETP5</name>
<gene>
    <name evidence="9" type="ORF">PPL_10710</name>
</gene>
<keyword evidence="3" id="KW-0436">Ligase</keyword>
<evidence type="ECO:0000256" key="5">
    <source>
        <dbReference type="ARBA" id="ARBA00022840"/>
    </source>
</evidence>
<dbReference type="GO" id="GO:0070736">
    <property type="term" value="F:protein-glycine ligase activity, initiating"/>
    <property type="evidence" value="ECO:0007669"/>
    <property type="project" value="TreeGrafter"/>
</dbReference>
<dbReference type="STRING" id="670386.D3BRU8"/>
<dbReference type="SUPFAM" id="SSF56059">
    <property type="entry name" value="Glutathione synthetase ATP-binding domain-like"/>
    <property type="match status" value="1"/>
</dbReference>
<dbReference type="PANTHER" id="PTHR45870">
    <property type="entry name" value="TUBULIN MONOGLYCYLASE TTLL3"/>
    <property type="match status" value="1"/>
</dbReference>
<dbReference type="PANTHER" id="PTHR45870:SF2">
    <property type="entry name" value="TUBULIN MONOGLYCYLASE TTLL3"/>
    <property type="match status" value="1"/>
</dbReference>
<dbReference type="RefSeq" id="XP_020428264.1">
    <property type="nucleotide sequence ID" value="XM_020581477.1"/>
</dbReference>
<evidence type="ECO:0000256" key="4">
    <source>
        <dbReference type="ARBA" id="ARBA00022741"/>
    </source>
</evidence>
<dbReference type="GO" id="GO:0015630">
    <property type="term" value="C:microtubule cytoskeleton"/>
    <property type="evidence" value="ECO:0007669"/>
    <property type="project" value="TreeGrafter"/>
</dbReference>
<comment type="subcellular location">
    <subcellularLocation>
        <location evidence="1">Cytoplasm</location>
    </subcellularLocation>
</comment>
<accession>D3BRU8</accession>
<reference evidence="9 10" key="1">
    <citation type="journal article" date="2011" name="Genome Res.">
        <title>Phylogeny-wide analysis of social amoeba genomes highlights ancient origins for complex intercellular communication.</title>
        <authorList>
            <person name="Heidel A.J."/>
            <person name="Lawal H.M."/>
            <person name="Felder M."/>
            <person name="Schilde C."/>
            <person name="Helps N.R."/>
            <person name="Tunggal B."/>
            <person name="Rivero F."/>
            <person name="John U."/>
            <person name="Schleicher M."/>
            <person name="Eichinger L."/>
            <person name="Platzer M."/>
            <person name="Noegel A.A."/>
            <person name="Schaap P."/>
            <person name="Gloeckner G."/>
        </authorList>
    </citation>
    <scope>NUCLEOTIDE SEQUENCE [LARGE SCALE GENOMIC DNA]</scope>
    <source>
        <strain evidence="10">ATCC 26659 / Pp 5 / PN500</strain>
    </source>
</reference>
<dbReference type="GO" id="GO:0005524">
    <property type="term" value="F:ATP binding"/>
    <property type="evidence" value="ECO:0007669"/>
    <property type="project" value="UniProtKB-UniRule"/>
</dbReference>
<sequence length="509" mass="60133">MYKKLISNNTLYLLLIFVILHIVVGEDTIVVNIDNDNNKDNVTPMLEKAHDTTQTFSKEHKYDHLKEDLQKNSMRRYYKVDRLQSNQTLVIAELEKRGLIESKRSNNFNFKWGWSWETMYVVNDYQIVNHFPTYDEIGTKSGLTRNLNRLRKEQPDLHIESFFPRSYVLSNPNEKNSFIIDFNRQSQQPHDTNPINHHQLNDIDTLEQFGITTNVDTLVYPEQPSIDGNENIWIVKPSTMARGVGIKIFKDLKSLLNYSETFNNEFIVQKYLEKPLLIMKKKFDIRQFVLVKSLNPLVIFLNKDNYLRFCSVEYSTANIDDKFAHLSNHQVQKEFTEELTIPFNQWSLSQFKSYLKENNQGKDIWNDIIYSRIKDLVIKTIKSWPQEGHRKNSFELLGFDIMLTEDLQPILIEVNTNPGLHLITDIVKVHHPNAIRDLFKVVLDNQDRWNNNKNNDNSYQWINDQSKQQKTQLFGAWDPIYIGEYDPNIKQLEIKPKKKRFSIEPALNK</sequence>
<evidence type="ECO:0000256" key="1">
    <source>
        <dbReference type="ARBA" id="ARBA00004496"/>
    </source>
</evidence>
<organism evidence="9 10">
    <name type="scientific">Heterostelium pallidum (strain ATCC 26659 / Pp 5 / PN500)</name>
    <name type="common">Cellular slime mold</name>
    <name type="synonym">Polysphondylium pallidum</name>
    <dbReference type="NCBI Taxonomy" id="670386"/>
    <lineage>
        <taxon>Eukaryota</taxon>
        <taxon>Amoebozoa</taxon>
        <taxon>Evosea</taxon>
        <taxon>Eumycetozoa</taxon>
        <taxon>Dictyostelia</taxon>
        <taxon>Acytosteliales</taxon>
        <taxon>Acytosteliaceae</taxon>
        <taxon>Heterostelium</taxon>
    </lineage>
</organism>
<evidence type="ECO:0000313" key="10">
    <source>
        <dbReference type="Proteomes" id="UP000001396"/>
    </source>
</evidence>
<proteinExistence type="predicted"/>
<dbReference type="AlphaFoldDB" id="D3BRU8"/>
<keyword evidence="10" id="KW-1185">Reference proteome</keyword>